<dbReference type="Proteomes" id="UP000020595">
    <property type="component" value="Unassembled WGS sequence"/>
</dbReference>
<dbReference type="PATRIC" id="fig|1310613.3.peg.3141"/>
<evidence type="ECO:0000313" key="1">
    <source>
        <dbReference type="EMBL" id="EXB04283.1"/>
    </source>
</evidence>
<gene>
    <name evidence="1" type="ORF">J512_3271</name>
</gene>
<sequence>MSNLKNAAMNGYFSVFKPKDLYCPPNFPYIHKEEFEII</sequence>
<evidence type="ECO:0000313" key="2">
    <source>
        <dbReference type="Proteomes" id="UP000020595"/>
    </source>
</evidence>
<protein>
    <submittedName>
        <fullName evidence="1">Uncharacterized protein</fullName>
    </submittedName>
</protein>
<proteinExistence type="predicted"/>
<name>A0A009IKH3_ACIB9</name>
<accession>A0A009IKH3</accession>
<organism evidence="1 2">
    <name type="scientific">Acinetobacter baumannii (strain 1295743)</name>
    <dbReference type="NCBI Taxonomy" id="1310613"/>
    <lineage>
        <taxon>Bacteria</taxon>
        <taxon>Pseudomonadati</taxon>
        <taxon>Pseudomonadota</taxon>
        <taxon>Gammaproteobacteria</taxon>
        <taxon>Moraxellales</taxon>
        <taxon>Moraxellaceae</taxon>
        <taxon>Acinetobacter</taxon>
        <taxon>Acinetobacter calcoaceticus/baumannii complex</taxon>
    </lineage>
</organism>
<dbReference type="EMBL" id="JEWH01000054">
    <property type="protein sequence ID" value="EXB04283.1"/>
    <property type="molecule type" value="Genomic_DNA"/>
</dbReference>
<dbReference type="AlphaFoldDB" id="A0A009IKH3"/>
<reference evidence="1 2" key="1">
    <citation type="submission" date="2014-02" db="EMBL/GenBank/DDBJ databases">
        <title>Comparative genomics and transcriptomics to identify genetic mechanisms underlying the emergence of carbapenem resistant Acinetobacter baumannii (CRAb).</title>
        <authorList>
            <person name="Harris A.D."/>
            <person name="Johnson K.J."/>
            <person name="George J."/>
            <person name="Shefchek K."/>
            <person name="Daugherty S.C."/>
            <person name="Parankush S."/>
            <person name="Sadzewicz L."/>
            <person name="Tallon L."/>
            <person name="Sengamalay N."/>
            <person name="Hazen T.H."/>
            <person name="Rasko D.A."/>
        </authorList>
    </citation>
    <scope>NUCLEOTIDE SEQUENCE [LARGE SCALE GENOMIC DNA]</scope>
    <source>
        <strain evidence="1 2">1295743</strain>
    </source>
</reference>
<comment type="caution">
    <text evidence="1">The sequence shown here is derived from an EMBL/GenBank/DDBJ whole genome shotgun (WGS) entry which is preliminary data.</text>
</comment>